<dbReference type="REBASE" id="385048">
    <property type="entry name" value="S.BmaUis1BORF47P"/>
</dbReference>
<dbReference type="InterPro" id="IPR044946">
    <property type="entry name" value="Restrct_endonuc_typeI_TRD_sf"/>
</dbReference>
<dbReference type="AlphaFoldDB" id="A0A2N5JCP5"/>
<evidence type="ECO:0000313" key="3">
    <source>
        <dbReference type="EMBL" id="PLS31959.1"/>
    </source>
</evidence>
<dbReference type="InterPro" id="IPR052021">
    <property type="entry name" value="Type-I_RS_S_subunit"/>
</dbReference>
<accession>A0A2N5JCP5</accession>
<dbReference type="PANTHER" id="PTHR30408:SF12">
    <property type="entry name" value="TYPE I RESTRICTION ENZYME MJAVIII SPECIFICITY SUBUNIT"/>
    <property type="match status" value="1"/>
</dbReference>
<dbReference type="PANTHER" id="PTHR30408">
    <property type="entry name" value="TYPE-1 RESTRICTION ENZYME ECOKI SPECIFICITY PROTEIN"/>
    <property type="match status" value="1"/>
</dbReference>
<dbReference type="SUPFAM" id="SSF116734">
    <property type="entry name" value="DNA methylase specificity domain"/>
    <property type="match status" value="2"/>
</dbReference>
<protein>
    <submittedName>
        <fullName evidence="3">Restriction-modification system specificity determinant</fullName>
    </submittedName>
</protein>
<evidence type="ECO:0000256" key="2">
    <source>
        <dbReference type="ARBA" id="ARBA00023125"/>
    </source>
</evidence>
<keyword evidence="2" id="KW-0238">DNA-binding</keyword>
<gene>
    <name evidence="3" type="ORF">Uis1B_0049</name>
</gene>
<proteinExistence type="predicted"/>
<organism evidence="3 4">
    <name type="scientific">Bifidobacterium margollesii</name>
    <dbReference type="NCBI Taxonomy" id="2020964"/>
    <lineage>
        <taxon>Bacteria</taxon>
        <taxon>Bacillati</taxon>
        <taxon>Actinomycetota</taxon>
        <taxon>Actinomycetes</taxon>
        <taxon>Bifidobacteriales</taxon>
        <taxon>Bifidobacteriaceae</taxon>
        <taxon>Bifidobacterium</taxon>
    </lineage>
</organism>
<keyword evidence="1" id="KW-0680">Restriction system</keyword>
<dbReference type="GO" id="GO:0009307">
    <property type="term" value="P:DNA restriction-modification system"/>
    <property type="evidence" value="ECO:0007669"/>
    <property type="project" value="UniProtKB-KW"/>
</dbReference>
<dbReference type="EMBL" id="NMWU01000002">
    <property type="protein sequence ID" value="PLS31959.1"/>
    <property type="molecule type" value="Genomic_DNA"/>
</dbReference>
<dbReference type="GO" id="GO:0003677">
    <property type="term" value="F:DNA binding"/>
    <property type="evidence" value="ECO:0007669"/>
    <property type="project" value="UniProtKB-KW"/>
</dbReference>
<sequence>MEYQRRIVAILDRADAIRTKRRQLLAIYDELKQSTFVNMFGDRKFPMVKSGEVMSDMRNGLSPSKTGRTYATVLTLSAITQGAFDAGAVKDGTFDAEPPSDKRVTCCDFLMCRGNGNKSLVGVGVYSEHDRPDLVFPDTVIAGRVDDGRIALPYLEMVWKGKPVRGQIERAARTTNGTYKVNQQVLSNISIPLPPLTLQREFAHRVEAIEAARRKAEQALALDDELFTSLQSQAFRA</sequence>
<keyword evidence="4" id="KW-1185">Reference proteome</keyword>
<reference evidence="3 4" key="1">
    <citation type="submission" date="2017-07" db="EMBL/GenBank/DDBJ databases">
        <title>Bifidobacterium novel species.</title>
        <authorList>
            <person name="Lugli G.A."/>
            <person name="Milani C."/>
            <person name="Duranti S."/>
            <person name="Mangifesta M."/>
        </authorList>
    </citation>
    <scope>NUCLEOTIDE SEQUENCE [LARGE SCALE GENOMIC DNA]</scope>
    <source>
        <strain evidence="4">Uis1B</strain>
    </source>
</reference>
<dbReference type="Gene3D" id="3.90.220.20">
    <property type="entry name" value="DNA methylase specificity domains"/>
    <property type="match status" value="2"/>
</dbReference>
<evidence type="ECO:0000256" key="1">
    <source>
        <dbReference type="ARBA" id="ARBA00022747"/>
    </source>
</evidence>
<dbReference type="Proteomes" id="UP000235050">
    <property type="component" value="Unassembled WGS sequence"/>
</dbReference>
<comment type="caution">
    <text evidence="3">The sequence shown here is derived from an EMBL/GenBank/DDBJ whole genome shotgun (WGS) entry which is preliminary data.</text>
</comment>
<evidence type="ECO:0000313" key="4">
    <source>
        <dbReference type="Proteomes" id="UP000235050"/>
    </source>
</evidence>
<name>A0A2N5JCP5_9BIFI</name>